<dbReference type="HAMAP" id="MF_00246">
    <property type="entry name" value="Galactokinase"/>
    <property type="match status" value="1"/>
</dbReference>
<protein>
    <recommendedName>
        <fullName evidence="11 12">Galactokinase</fullName>
        <ecNumber evidence="11 12">2.7.1.6</ecNumber>
    </recommendedName>
    <alternativeName>
        <fullName evidence="11">Galactose kinase</fullName>
    </alternativeName>
</protein>
<accession>A0A2V3ZU62</accession>
<proteinExistence type="inferred from homology"/>
<dbReference type="InterPro" id="IPR013750">
    <property type="entry name" value="GHMP_kinase_C_dom"/>
</dbReference>
<dbReference type="UniPathway" id="UPA00214"/>
<keyword evidence="10 11" id="KW-0119">Carbohydrate metabolism</keyword>
<name>A0A2V3ZU62_9BACT</name>
<evidence type="ECO:0000256" key="4">
    <source>
        <dbReference type="ARBA" id="ARBA00022723"/>
    </source>
</evidence>
<dbReference type="OrthoDB" id="250531at2"/>
<sequence>MQVKELKAEFEKLYGQGVCHVYFSPGRVNLIGEHTDYNGGFVFPCALSFGTYCLIRKTDNNYIQLRSLNQDKTYKLLLEEINNPLEKGNWANYVLGVIAQFKKDGLIPDCGADVLFWGNVPNGAGLSSSASLEVVTGVAINEEYNFGKDQLSIVKYSQKAEHEFAGVMCGIMDQFASGMGQKDHAIYLNCDNLEYELVPVNLEGAKIVIGNTNSPHSLDEGKYNERVAECRAAVKAISPSKMIANLGELCPAEFNSLKNLIDDDVIRRRARHVINEIERTQKAVVELKKGNLKEFGQLMNGSHDSLRDDYEVTGHELDTMVDAARKIEGTIGSRMTGGGFGGSTVSLVKDEYVEDFIEKVGKEYTEKTGIVGEFYVAEIGDGGKRIE</sequence>
<dbReference type="SUPFAM" id="SSF55060">
    <property type="entry name" value="GHMP Kinase, C-terminal domain"/>
    <property type="match status" value="1"/>
</dbReference>
<feature type="site" description="Transition state stabilizer" evidence="11">
    <location>
        <position position="27"/>
    </location>
</feature>
<dbReference type="EC" id="2.7.1.6" evidence="11 12"/>
<dbReference type="EMBL" id="QFLI01000009">
    <property type="protein sequence ID" value="PXX97784.1"/>
    <property type="molecule type" value="Genomic_DNA"/>
</dbReference>
<dbReference type="PROSITE" id="PS00106">
    <property type="entry name" value="GALACTOKINASE"/>
    <property type="match status" value="1"/>
</dbReference>
<organism evidence="16 17">
    <name type="scientific">Marinifilum breve</name>
    <dbReference type="NCBI Taxonomy" id="2184082"/>
    <lineage>
        <taxon>Bacteria</taxon>
        <taxon>Pseudomonadati</taxon>
        <taxon>Bacteroidota</taxon>
        <taxon>Bacteroidia</taxon>
        <taxon>Marinilabiliales</taxon>
        <taxon>Marinifilaceae</taxon>
    </lineage>
</organism>
<keyword evidence="7 11" id="KW-0067">ATP-binding</keyword>
<dbReference type="NCBIfam" id="NF003705">
    <property type="entry name" value="PRK05322.1"/>
    <property type="match status" value="1"/>
</dbReference>
<evidence type="ECO:0000256" key="12">
    <source>
        <dbReference type="NCBIfam" id="TIGR00131"/>
    </source>
</evidence>
<comment type="subcellular location">
    <subcellularLocation>
        <location evidence="11">Cytoplasm</location>
    </subcellularLocation>
</comment>
<dbReference type="Gene3D" id="3.30.70.890">
    <property type="entry name" value="GHMP kinase, C-terminal domain"/>
    <property type="match status" value="1"/>
</dbReference>
<evidence type="ECO:0000313" key="16">
    <source>
        <dbReference type="EMBL" id="PXX97784.1"/>
    </source>
</evidence>
<dbReference type="PRINTS" id="PR00473">
    <property type="entry name" value="GALCTOKINASE"/>
</dbReference>
<dbReference type="SUPFAM" id="SSF54211">
    <property type="entry name" value="Ribosomal protein S5 domain 2-like"/>
    <property type="match status" value="1"/>
</dbReference>
<dbReference type="Pfam" id="PF08544">
    <property type="entry name" value="GHMP_kinases_C"/>
    <property type="match status" value="1"/>
</dbReference>
<dbReference type="InterPro" id="IPR006204">
    <property type="entry name" value="GHMP_kinase_N_dom"/>
</dbReference>
<dbReference type="RefSeq" id="WP_110362079.1">
    <property type="nucleotide sequence ID" value="NZ_QFLI01000009.1"/>
</dbReference>
<feature type="binding site" evidence="11">
    <location>
        <position position="67"/>
    </location>
    <ligand>
        <name>ATP</name>
        <dbReference type="ChEBI" id="CHEBI:30616"/>
    </ligand>
</feature>
<evidence type="ECO:0000313" key="17">
    <source>
        <dbReference type="Proteomes" id="UP000248079"/>
    </source>
</evidence>
<dbReference type="NCBIfam" id="TIGR00131">
    <property type="entry name" value="gal_kin"/>
    <property type="match status" value="1"/>
</dbReference>
<dbReference type="FunFam" id="3.30.230.10:FF:000017">
    <property type="entry name" value="Galactokinase"/>
    <property type="match status" value="1"/>
</dbReference>
<feature type="binding site" evidence="11">
    <location>
        <begin position="123"/>
        <end position="129"/>
    </location>
    <ligand>
        <name>ATP</name>
        <dbReference type="ChEBI" id="CHEBI:30616"/>
    </ligand>
</feature>
<feature type="binding site" evidence="11">
    <location>
        <position position="129"/>
    </location>
    <ligand>
        <name>Mg(2+)</name>
        <dbReference type="ChEBI" id="CHEBI:18420"/>
    </ligand>
</feature>
<comment type="caution">
    <text evidence="16">The sequence shown here is derived from an EMBL/GenBank/DDBJ whole genome shotgun (WGS) entry which is preliminary data.</text>
</comment>
<dbReference type="InterPro" id="IPR022963">
    <property type="entry name" value="Galactokinase_bac"/>
</dbReference>
<evidence type="ECO:0000256" key="2">
    <source>
        <dbReference type="ARBA" id="ARBA00022490"/>
    </source>
</evidence>
<comment type="pathway">
    <text evidence="11">Carbohydrate metabolism; galactose metabolism.</text>
</comment>
<dbReference type="Pfam" id="PF00288">
    <property type="entry name" value="GHMP_kinases_N"/>
    <property type="match status" value="1"/>
</dbReference>
<dbReference type="InterPro" id="IPR020568">
    <property type="entry name" value="Ribosomal_Su5_D2-typ_SF"/>
</dbReference>
<evidence type="ECO:0000256" key="1">
    <source>
        <dbReference type="ARBA" id="ARBA00006566"/>
    </source>
</evidence>
<dbReference type="PIRSF" id="PIRSF000530">
    <property type="entry name" value="Galactokinase"/>
    <property type="match status" value="1"/>
</dbReference>
<dbReference type="GO" id="GO:0000287">
    <property type="term" value="F:magnesium ion binding"/>
    <property type="evidence" value="ECO:0007669"/>
    <property type="project" value="UniProtKB-UniRule"/>
</dbReference>
<keyword evidence="3 11" id="KW-0808">Transferase</keyword>
<gene>
    <name evidence="11" type="primary">galK</name>
    <name evidence="16" type="ORF">DF185_17600</name>
</gene>
<dbReference type="InterPro" id="IPR019741">
    <property type="entry name" value="Galactokinase_CS"/>
</dbReference>
<evidence type="ECO:0000256" key="8">
    <source>
        <dbReference type="ARBA" id="ARBA00022842"/>
    </source>
</evidence>
<comment type="catalytic activity">
    <reaction evidence="11">
        <text>alpha-D-galactose + ATP = alpha-D-galactose 1-phosphate + ADP + H(+)</text>
        <dbReference type="Rhea" id="RHEA:13553"/>
        <dbReference type="ChEBI" id="CHEBI:15378"/>
        <dbReference type="ChEBI" id="CHEBI:28061"/>
        <dbReference type="ChEBI" id="CHEBI:30616"/>
        <dbReference type="ChEBI" id="CHEBI:58336"/>
        <dbReference type="ChEBI" id="CHEBI:456216"/>
        <dbReference type="EC" id="2.7.1.6"/>
    </reaction>
</comment>
<keyword evidence="17" id="KW-1185">Reference proteome</keyword>
<evidence type="ECO:0000259" key="15">
    <source>
        <dbReference type="Pfam" id="PF10509"/>
    </source>
</evidence>
<dbReference type="PANTHER" id="PTHR10457:SF7">
    <property type="entry name" value="GALACTOKINASE-RELATED"/>
    <property type="match status" value="1"/>
</dbReference>
<dbReference type="InterPro" id="IPR000705">
    <property type="entry name" value="Galactokinase"/>
</dbReference>
<reference evidence="16 17" key="1">
    <citation type="submission" date="2018-05" db="EMBL/GenBank/DDBJ databases">
        <title>Marinifilum breve JC075T sp. nov., a marine bacterium isolated from Yongle Blue Hole in the South China Sea.</title>
        <authorList>
            <person name="Fu T."/>
        </authorList>
    </citation>
    <scope>NUCLEOTIDE SEQUENCE [LARGE SCALE GENOMIC DNA]</scope>
    <source>
        <strain evidence="16 17">JC075</strain>
    </source>
</reference>
<evidence type="ECO:0000256" key="7">
    <source>
        <dbReference type="ARBA" id="ARBA00022840"/>
    </source>
</evidence>
<dbReference type="Gene3D" id="3.30.230.10">
    <property type="match status" value="1"/>
</dbReference>
<dbReference type="GO" id="GO:0005524">
    <property type="term" value="F:ATP binding"/>
    <property type="evidence" value="ECO:0007669"/>
    <property type="project" value="UniProtKB-UniRule"/>
</dbReference>
<evidence type="ECO:0000259" key="13">
    <source>
        <dbReference type="Pfam" id="PF00288"/>
    </source>
</evidence>
<keyword evidence="8 11" id="KW-0460">Magnesium</keyword>
<dbReference type="InterPro" id="IPR014721">
    <property type="entry name" value="Ribsml_uS5_D2-typ_fold_subgr"/>
</dbReference>
<evidence type="ECO:0000256" key="3">
    <source>
        <dbReference type="ARBA" id="ARBA00022679"/>
    </source>
</evidence>
<comment type="function">
    <text evidence="11">Catalyzes the transfer of the gamma-phosphate of ATP to D-galactose to form alpha-D-galactose-1-phosphate (Gal-1-P).</text>
</comment>
<evidence type="ECO:0000256" key="10">
    <source>
        <dbReference type="ARBA" id="ARBA00023277"/>
    </source>
</evidence>
<keyword evidence="4 11" id="KW-0479">Metal-binding</keyword>
<feature type="domain" description="GHMP kinase C-terminal" evidence="14">
    <location>
        <begin position="284"/>
        <end position="364"/>
    </location>
</feature>
<evidence type="ECO:0000256" key="5">
    <source>
        <dbReference type="ARBA" id="ARBA00022741"/>
    </source>
</evidence>
<dbReference type="InterPro" id="IPR006206">
    <property type="entry name" value="Mevalonate/galactokinase"/>
</dbReference>
<dbReference type="GO" id="GO:0004335">
    <property type="term" value="F:galactokinase activity"/>
    <property type="evidence" value="ECO:0007669"/>
    <property type="project" value="UniProtKB-UniRule"/>
</dbReference>
<comment type="similarity">
    <text evidence="1 11">Belongs to the GHMP kinase family. GalK subfamily.</text>
</comment>
<dbReference type="InterPro" id="IPR006203">
    <property type="entry name" value="GHMP_knse_ATP-bd_CS"/>
</dbReference>
<feature type="domain" description="Galactokinase N-terminal" evidence="15">
    <location>
        <begin position="8"/>
        <end position="57"/>
    </location>
</feature>
<feature type="binding site" evidence="11">
    <location>
        <position position="223"/>
    </location>
    <ligand>
        <name>substrate</name>
    </ligand>
</feature>
<dbReference type="InterPro" id="IPR036554">
    <property type="entry name" value="GHMP_kinase_C_sf"/>
</dbReference>
<dbReference type="AlphaFoldDB" id="A0A2V3ZU62"/>
<dbReference type="PANTHER" id="PTHR10457">
    <property type="entry name" value="MEVALONATE KINASE/GALACTOKINASE"/>
    <property type="match status" value="1"/>
</dbReference>
<keyword evidence="2 11" id="KW-0963">Cytoplasm</keyword>
<feature type="active site" description="Proton acceptor" evidence="11">
    <location>
        <position position="173"/>
    </location>
</feature>
<evidence type="ECO:0000256" key="9">
    <source>
        <dbReference type="ARBA" id="ARBA00023144"/>
    </source>
</evidence>
<feature type="binding site" evidence="11">
    <location>
        <begin position="33"/>
        <end position="36"/>
    </location>
    <ligand>
        <name>substrate</name>
    </ligand>
</feature>
<evidence type="ECO:0000259" key="14">
    <source>
        <dbReference type="Pfam" id="PF08544"/>
    </source>
</evidence>
<feature type="domain" description="GHMP kinase N-terminal" evidence="13">
    <location>
        <begin position="92"/>
        <end position="180"/>
    </location>
</feature>
<dbReference type="GO" id="GO:0006012">
    <property type="term" value="P:galactose metabolic process"/>
    <property type="evidence" value="ECO:0007669"/>
    <property type="project" value="UniProtKB-UniRule"/>
</dbReference>
<dbReference type="FunFam" id="3.30.70.890:FF:000001">
    <property type="entry name" value="Galactokinase"/>
    <property type="match status" value="1"/>
</dbReference>
<dbReference type="PRINTS" id="PR00959">
    <property type="entry name" value="MEVGALKINASE"/>
</dbReference>
<dbReference type="GO" id="GO:0005829">
    <property type="term" value="C:cytosol"/>
    <property type="evidence" value="ECO:0007669"/>
    <property type="project" value="TreeGrafter"/>
</dbReference>
<dbReference type="InterPro" id="IPR019539">
    <property type="entry name" value="GalKase_N"/>
</dbReference>
<dbReference type="Proteomes" id="UP000248079">
    <property type="component" value="Unassembled WGS sequence"/>
</dbReference>
<keyword evidence="9 11" id="KW-0299">Galactose metabolism</keyword>
<dbReference type="Pfam" id="PF10509">
    <property type="entry name" value="GalKase_gal_bdg"/>
    <property type="match status" value="1"/>
</dbReference>
<evidence type="ECO:0000256" key="11">
    <source>
        <dbReference type="HAMAP-Rule" id="MF_00246"/>
    </source>
</evidence>
<evidence type="ECO:0000256" key="6">
    <source>
        <dbReference type="ARBA" id="ARBA00022777"/>
    </source>
</evidence>
<keyword evidence="6 11" id="KW-0418">Kinase</keyword>
<dbReference type="PROSITE" id="PS00627">
    <property type="entry name" value="GHMP_KINASES_ATP"/>
    <property type="match status" value="1"/>
</dbReference>
<feature type="binding site" evidence="11">
    <location>
        <position position="161"/>
    </location>
    <ligand>
        <name>Mg(2+)</name>
        <dbReference type="ChEBI" id="CHEBI:18420"/>
    </ligand>
</feature>
<keyword evidence="5 11" id="KW-0547">Nucleotide-binding</keyword>